<sequence length="72" mass="8175">MTSREQQVHNGRGRHKIGGNGRHLLRATSCSGWTKPPNNQDISRIASTTINKWNWYSNIVTMFASSQIDNTF</sequence>
<proteinExistence type="predicted"/>
<reference evidence="2 3" key="1">
    <citation type="journal article" date="2021" name="Elife">
        <title>Chloroplast acquisition without the gene transfer in kleptoplastic sea slugs, Plakobranchus ocellatus.</title>
        <authorList>
            <person name="Maeda T."/>
            <person name="Takahashi S."/>
            <person name="Yoshida T."/>
            <person name="Shimamura S."/>
            <person name="Takaki Y."/>
            <person name="Nagai Y."/>
            <person name="Toyoda A."/>
            <person name="Suzuki Y."/>
            <person name="Arimoto A."/>
            <person name="Ishii H."/>
            <person name="Satoh N."/>
            <person name="Nishiyama T."/>
            <person name="Hasebe M."/>
            <person name="Maruyama T."/>
            <person name="Minagawa J."/>
            <person name="Obokata J."/>
            <person name="Shigenobu S."/>
        </authorList>
    </citation>
    <scope>NUCLEOTIDE SEQUENCE [LARGE SCALE GENOMIC DNA]</scope>
</reference>
<dbReference type="Proteomes" id="UP000735302">
    <property type="component" value="Unassembled WGS sequence"/>
</dbReference>
<gene>
    <name evidence="2" type="ORF">PoB_002184200</name>
</gene>
<feature type="region of interest" description="Disordered" evidence="1">
    <location>
        <begin position="1"/>
        <end position="22"/>
    </location>
</feature>
<comment type="caution">
    <text evidence="2">The sequence shown here is derived from an EMBL/GenBank/DDBJ whole genome shotgun (WGS) entry which is preliminary data.</text>
</comment>
<protein>
    <submittedName>
        <fullName evidence="2">Uncharacterized protein</fullName>
    </submittedName>
</protein>
<dbReference type="EMBL" id="BLXT01002491">
    <property type="protein sequence ID" value="GFN95336.1"/>
    <property type="molecule type" value="Genomic_DNA"/>
</dbReference>
<evidence type="ECO:0000313" key="3">
    <source>
        <dbReference type="Proteomes" id="UP000735302"/>
    </source>
</evidence>
<evidence type="ECO:0000313" key="2">
    <source>
        <dbReference type="EMBL" id="GFN95336.1"/>
    </source>
</evidence>
<keyword evidence="3" id="KW-1185">Reference proteome</keyword>
<evidence type="ECO:0000256" key="1">
    <source>
        <dbReference type="SAM" id="MobiDB-lite"/>
    </source>
</evidence>
<name>A0AAV3ZL55_9GAST</name>
<organism evidence="2 3">
    <name type="scientific">Plakobranchus ocellatus</name>
    <dbReference type="NCBI Taxonomy" id="259542"/>
    <lineage>
        <taxon>Eukaryota</taxon>
        <taxon>Metazoa</taxon>
        <taxon>Spiralia</taxon>
        <taxon>Lophotrochozoa</taxon>
        <taxon>Mollusca</taxon>
        <taxon>Gastropoda</taxon>
        <taxon>Heterobranchia</taxon>
        <taxon>Euthyneura</taxon>
        <taxon>Panpulmonata</taxon>
        <taxon>Sacoglossa</taxon>
        <taxon>Placobranchoidea</taxon>
        <taxon>Plakobranchidae</taxon>
        <taxon>Plakobranchus</taxon>
    </lineage>
</organism>
<accession>A0AAV3ZL55</accession>
<dbReference type="AlphaFoldDB" id="A0AAV3ZL55"/>